<evidence type="ECO:0000313" key="2">
    <source>
        <dbReference type="Proteomes" id="UP001239680"/>
    </source>
</evidence>
<accession>A0ABU0VUG3</accession>
<dbReference type="InterPro" id="IPR008928">
    <property type="entry name" value="6-hairpin_glycosidase_sf"/>
</dbReference>
<comment type="caution">
    <text evidence="1">The sequence shown here is derived from an EMBL/GenBank/DDBJ whole genome shotgun (WGS) entry which is preliminary data.</text>
</comment>
<protein>
    <recommendedName>
        <fullName evidence="3">N-acylglucosamine 2-epimerase</fullName>
    </recommendedName>
</protein>
<dbReference type="Proteomes" id="UP001239680">
    <property type="component" value="Unassembled WGS sequence"/>
</dbReference>
<keyword evidence="2" id="KW-1185">Reference proteome</keyword>
<dbReference type="EMBL" id="JAVDBT010000002">
    <property type="protein sequence ID" value="MDQ2065369.1"/>
    <property type="molecule type" value="Genomic_DNA"/>
</dbReference>
<sequence>MPDQTPSTADILAQVTGATEPEIALQGPVWLLWRHRGRKVVGGWYEAATLAQALAQLSRHLAGRPADGLEICLSRDWQRILPADLPKLLPNSISGRIGLSIRLAGREGDTETRIAPLVAIANNRPPLREIDKMAQDLGMTVEALLQKAVVQRFTTEQFLVRPEEDRCTRLYRGGDVISPSTVGPELLRDTIESLSDWMRANLREDGRMTYKYWPSSGKESPADNTVRQFMATVALGRIAKRSGLAADAEAARRNLSFNLGKYYTEIDGRGAVILDGKAKLGAMAIAALAWLEYRQAGLIDAQTHLEEYNGLMRGIAYLHQEDGAFRTFLAPEDRNDNQNFYPGEALLYLAARHREDRDPALAKACLASFRYYRDWHRAQPNPAFVPWHSQAYVMLHEDLATPELADFVFERNDWLLEMQQWGGSLAPDLWGRFYNPKRPDFGPPHASSTGVYMEGLADAWRLARRLGDTARADAYALALRRGLRSIRQLQFRDNSLDGYYISRPRAVMGGVRTEVYNNEIRVDNVQHCLLALLKIEAEPDFPWTGCEAAG</sequence>
<evidence type="ECO:0008006" key="3">
    <source>
        <dbReference type="Google" id="ProtNLM"/>
    </source>
</evidence>
<dbReference type="SUPFAM" id="SSF48208">
    <property type="entry name" value="Six-hairpin glycosidases"/>
    <property type="match status" value="1"/>
</dbReference>
<reference evidence="1 2" key="1">
    <citation type="submission" date="2023-08" db="EMBL/GenBank/DDBJ databases">
        <title>Characterization of two Paracoccaceae strains isolated from Phycosphere and proposal of Xinfangfangia lacusdiani sp. nov.</title>
        <authorList>
            <person name="Deng Y."/>
            <person name="Zhang Y.Q."/>
        </authorList>
    </citation>
    <scope>NUCLEOTIDE SEQUENCE [LARGE SCALE GENOMIC DNA]</scope>
    <source>
        <strain evidence="1 2">CPCC 101601</strain>
    </source>
</reference>
<gene>
    <name evidence="1" type="ORF">Q9295_03200</name>
</gene>
<organism evidence="1 2">
    <name type="scientific">Pseudogemmobacter lacusdianii</name>
    <dbReference type="NCBI Taxonomy" id="3069608"/>
    <lineage>
        <taxon>Bacteria</taxon>
        <taxon>Pseudomonadati</taxon>
        <taxon>Pseudomonadota</taxon>
        <taxon>Alphaproteobacteria</taxon>
        <taxon>Rhodobacterales</taxon>
        <taxon>Paracoccaceae</taxon>
        <taxon>Pseudogemmobacter</taxon>
    </lineage>
</organism>
<proteinExistence type="predicted"/>
<evidence type="ECO:0000313" key="1">
    <source>
        <dbReference type="EMBL" id="MDQ2065369.1"/>
    </source>
</evidence>
<dbReference type="RefSeq" id="WP_306679058.1">
    <property type="nucleotide sequence ID" value="NZ_JAVDBT010000002.1"/>
</dbReference>
<name>A0ABU0VUG3_9RHOB</name>